<dbReference type="InterPro" id="IPR040026">
    <property type="entry name" value="FliD"/>
</dbReference>
<sequence length="438" mass="46704">MAVNGLSGSYYQYQNTLNMLQLSNARQTSRYQAVEPVNRVSSAAYSSGCHDFLRSYQKELTSLESAAFKLKESSSKNVFNDYQAASTNSKVAEVSGTYSLKGDTDISLNVQSLAQAQQNTSAAHVGAEEVSSGDDMNFEIMTCDGKRVSVSIGSTNEDGTAKTYHQMYQEAAQSINAQAGSSVRASVANVEGKVSLVLTSGKEGEAGGFSVSGETGAAAGVERASVFAQDAVYSVTENGITTEFQSASNRISLDYGRIEAQLKGTGESRIYTGIDEDEVVSAVKDLVNGYNSVQSLLQGNSDRGTGAAAHAQAFGRGMADEKTLAAIGISYNKDGKLQLDEKELREALETDFDGTKSIIGGQFGIAEKVAARSDAALSDSVQRIVSNDLKGTAEKGTTSSQKQNYDRSMYQYFYNFAKSSPYNLGNYYAVGMLMNTLA</sequence>
<dbReference type="GO" id="GO:0071973">
    <property type="term" value="P:bacterial-type flagellum-dependent cell motility"/>
    <property type="evidence" value="ECO:0007669"/>
    <property type="project" value="TreeGrafter"/>
</dbReference>
<evidence type="ECO:0000313" key="2">
    <source>
        <dbReference type="EMBL" id="CUP39952.1"/>
    </source>
</evidence>
<keyword evidence="2" id="KW-0966">Cell projection</keyword>
<gene>
    <name evidence="2" type="primary">fliD_1</name>
    <name evidence="2" type="ORF">ERS852480_03246</name>
</gene>
<evidence type="ECO:0000259" key="1">
    <source>
        <dbReference type="Pfam" id="PF07195"/>
    </source>
</evidence>
<name>A0A174MU14_9FIRM</name>
<dbReference type="AlphaFoldDB" id="A0A174MU14"/>
<dbReference type="PANTHER" id="PTHR30288:SF0">
    <property type="entry name" value="FLAGELLAR HOOK-ASSOCIATED PROTEIN 2"/>
    <property type="match status" value="1"/>
</dbReference>
<protein>
    <submittedName>
        <fullName evidence="2">Flagellar capping protein</fullName>
    </submittedName>
</protein>
<dbReference type="Pfam" id="PF07195">
    <property type="entry name" value="FliD_C"/>
    <property type="match status" value="1"/>
</dbReference>
<accession>A0A174MU14</accession>
<dbReference type="EMBL" id="CZAB01000032">
    <property type="protein sequence ID" value="CUP39952.1"/>
    <property type="molecule type" value="Genomic_DNA"/>
</dbReference>
<dbReference type="PANTHER" id="PTHR30288">
    <property type="entry name" value="FLAGELLAR CAP/ASSEMBLY PROTEIN FLID"/>
    <property type="match status" value="1"/>
</dbReference>
<feature type="domain" description="Flagellar hook-associated protein 2 C-terminal" evidence="1">
    <location>
        <begin position="322"/>
        <end position="409"/>
    </location>
</feature>
<reference evidence="2 3" key="1">
    <citation type="submission" date="2015-09" db="EMBL/GenBank/DDBJ databases">
        <authorList>
            <consortium name="Pathogen Informatics"/>
        </authorList>
    </citation>
    <scope>NUCLEOTIDE SEQUENCE [LARGE SCALE GENOMIC DNA]</scope>
    <source>
        <strain evidence="2 3">2789STDY5834865</strain>
    </source>
</reference>
<organism evidence="2 3">
    <name type="scientific">Enterocloster clostridioformis</name>
    <dbReference type="NCBI Taxonomy" id="1531"/>
    <lineage>
        <taxon>Bacteria</taxon>
        <taxon>Bacillati</taxon>
        <taxon>Bacillota</taxon>
        <taxon>Clostridia</taxon>
        <taxon>Lachnospirales</taxon>
        <taxon>Lachnospiraceae</taxon>
        <taxon>Enterocloster</taxon>
    </lineage>
</organism>
<proteinExistence type="predicted"/>
<dbReference type="GO" id="GO:0009421">
    <property type="term" value="C:bacterial-type flagellum filament cap"/>
    <property type="evidence" value="ECO:0007669"/>
    <property type="project" value="InterPro"/>
</dbReference>
<dbReference type="GO" id="GO:0007155">
    <property type="term" value="P:cell adhesion"/>
    <property type="evidence" value="ECO:0007669"/>
    <property type="project" value="InterPro"/>
</dbReference>
<dbReference type="Proteomes" id="UP000095512">
    <property type="component" value="Unassembled WGS sequence"/>
</dbReference>
<keyword evidence="2" id="KW-0969">Cilium</keyword>
<dbReference type="RefSeq" id="WP_057572249.1">
    <property type="nucleotide sequence ID" value="NZ_CATYWZ010000015.1"/>
</dbReference>
<keyword evidence="2" id="KW-0282">Flagellum</keyword>
<evidence type="ECO:0000313" key="3">
    <source>
        <dbReference type="Proteomes" id="UP000095512"/>
    </source>
</evidence>
<dbReference type="InterPro" id="IPR010809">
    <property type="entry name" value="FliD_C"/>
</dbReference>